<gene>
    <name evidence="1" type="ORF">NMQ05_03350</name>
</gene>
<dbReference type="EMBL" id="CP101471">
    <property type="protein sequence ID" value="UTT53626.1"/>
    <property type="molecule type" value="Genomic_DNA"/>
</dbReference>
<accession>A0ACD4B7S3</accession>
<organism evidence="1 2">
    <name type="scientific">Microbacterium maritypicum</name>
    <name type="common">Microbacterium liquefaciens</name>
    <dbReference type="NCBI Taxonomy" id="33918"/>
    <lineage>
        <taxon>Bacteria</taxon>
        <taxon>Bacillati</taxon>
        <taxon>Actinomycetota</taxon>
        <taxon>Actinomycetes</taxon>
        <taxon>Micrococcales</taxon>
        <taxon>Microbacteriaceae</taxon>
        <taxon>Microbacterium</taxon>
    </lineage>
</organism>
<evidence type="ECO:0000313" key="2">
    <source>
        <dbReference type="Proteomes" id="UP001060245"/>
    </source>
</evidence>
<name>A0ACD4B7S3_MICMQ</name>
<sequence>MNVVQASGDRVSAQQPGYALEQVGANLSFTPRTRELSSLVDAFASAVSPRDILAIDDLHLCDPLSLQVISAVRKRVGLRVIHTEVAGRSREIDFPPVWPEMLVAMPDLDLPTSAVLLQSVLGAPIDPRAHAQIYGKVGGIVGLTVALAQSAKFAGLLEFDGTLWRARGRRLWNSHLSALLDGLLAELAPDERDLVRWLAEDGPAPVARIVERFSEATLRRVFEQQFAAPLGEPSGLLIQAWPPLLSSRYQTSLTSAAADAGDGEPPMSFALLGSWPGNELAALAKTFAEHEDRAAREAFQAWATTPTIPNALSYLAVGLGLSTETERVRLVFNQTSASPRLGDSVDHIGFAVRRIQWLRFGEQDPDASSAFLSQLIALNPRLESALRGADAALQVLDGSGVSDAVLRDAEEPSNEFVLAGRLASSLAVGDLEAVRSGLDIAQGLSDSGFLVGYIEPARLMLAGQARESVRLALEYREKAHARYDRSEYCALSYVAAMGEQYLGDSVRMHQHLAEGTVVGEPSSALSSFYGAMFNLEAGAAHFNGQTQLRDSLRQEAATRLPPIGPFLGMGMEFLDSVIRFADHPVEFGRAVAEVVDRSLALRYVVGAIQTAVTGLTIQWNPALVAAFLRAYRTAPLPAYENAASAAALIAANDIDGVRAWGKTLSPTGEDMDLLARLVGSAFRSTRQAGEQDLAEALQDLLFGALAAAADAPDHQQGLAARLSAREREIGLLAGKLSNPEIAERLGISRRTVENHIANSLKKTKLTNRRDLSTLLTQP</sequence>
<dbReference type="Proteomes" id="UP001060245">
    <property type="component" value="Chromosome"/>
</dbReference>
<proteinExistence type="predicted"/>
<evidence type="ECO:0000313" key="1">
    <source>
        <dbReference type="EMBL" id="UTT53626.1"/>
    </source>
</evidence>
<keyword evidence="2" id="KW-1185">Reference proteome</keyword>
<reference evidence="1" key="1">
    <citation type="submission" date="2022-07" db="EMBL/GenBank/DDBJ databases">
        <title>Complete genome of DND4.</title>
        <authorList>
            <person name="Cao G."/>
        </authorList>
    </citation>
    <scope>NUCLEOTIDE SEQUENCE</scope>
    <source>
        <strain evidence="1">DND4</strain>
    </source>
</reference>
<protein>
    <submittedName>
        <fullName evidence="1">LuxR C-terminal-related transcriptional regulator</fullName>
    </submittedName>
</protein>